<proteinExistence type="predicted"/>
<name>A0AAU6Q7B9_9DEIO</name>
<dbReference type="RefSeq" id="WP_339097992.1">
    <property type="nucleotide sequence ID" value="NZ_CP149783.1"/>
</dbReference>
<dbReference type="AlphaFoldDB" id="A0AAU6Q7B9"/>
<dbReference type="InterPro" id="IPR036465">
    <property type="entry name" value="vWFA_dom_sf"/>
</dbReference>
<dbReference type="EMBL" id="CP149783">
    <property type="protein sequence ID" value="WYF46531.1"/>
    <property type="molecule type" value="Genomic_DNA"/>
</dbReference>
<dbReference type="SUPFAM" id="SSF53300">
    <property type="entry name" value="vWA-like"/>
    <property type="match status" value="1"/>
</dbReference>
<sequence>MNQHWWQKPDIQNWSIRAWRYYSWRPTYRLTLTTSERTAYVNMRDKLVVCNPEYPYPPLNYRSGVRGLPKDVRQFQVTYLESLIAHEAGHTHHTGELPPGLLGQLVNIIEDERMERKMAQTFPTLKPLFQLAADADAAHTIASSGKGGDIIGGCLLHRFTHHHPQWAYLPDGPDRHHWPEVRTILEAVWDADTYEEVIQAAKRILSILGIPENAPRRDDLDKRLDGQGMNLEGSPGQGGNKQGQGGGPGGGDDEGEGGDEEGSGNGPGDGNGPGQGPGGGQGGQDAGGPPQRPTPEQLPTSTTLQLQQQTQGMSRHIAQLLKRKGAPARTHQSRDRGRFRYDRYATGSERYFDQRVGAQAPGQTHLRIAVDISGSMSGSRMDAARTLTFALIEAARLADVPVLAYAFDDRVDVIADQQLRGVTSLNTAARLGARGGTFLAPALTRLWQPQLEGQSLTFIITDGGIDASDEQRCRKLYEAHTGMVVPVFLSHATHNAQYERLFGQCVTLPPEDLQTHIVSFLKAFLAKAAS</sequence>
<reference evidence="2" key="1">
    <citation type="submission" date="2024-03" db="EMBL/GenBank/DDBJ databases">
        <title>Deinococcus weizhi sp. nov., isolated from human skin.</title>
        <authorList>
            <person name="Wei Z."/>
            <person name="Tian F."/>
            <person name="Yang C."/>
            <person name="Xin L.T."/>
            <person name="Wen Z.J."/>
            <person name="Lan K.C."/>
            <person name="Yu L."/>
            <person name="Zhe W."/>
            <person name="Dan F.D."/>
            <person name="Jun W."/>
            <person name="Rui Z."/>
            <person name="Yong X.J."/>
            <person name="Ting Y."/>
            <person name="Wei X."/>
            <person name="Xu Z.G."/>
            <person name="Xin Z."/>
            <person name="Dong F.G."/>
            <person name="Ni X.M."/>
            <person name="Zheng M.G."/>
            <person name="Chun Y."/>
            <person name="Qian W.X."/>
        </authorList>
    </citation>
    <scope>NUCLEOTIDE SEQUENCE</scope>
    <source>
        <strain evidence="2">VB142</strain>
    </source>
</reference>
<feature type="compositionally biased region" description="Low complexity" evidence="1">
    <location>
        <begin position="294"/>
        <end position="311"/>
    </location>
</feature>
<feature type="compositionally biased region" description="Acidic residues" evidence="1">
    <location>
        <begin position="251"/>
        <end position="262"/>
    </location>
</feature>
<feature type="compositionally biased region" description="Gly residues" evidence="1">
    <location>
        <begin position="263"/>
        <end position="286"/>
    </location>
</feature>
<dbReference type="Gene3D" id="3.40.50.410">
    <property type="entry name" value="von Willebrand factor, type A domain"/>
    <property type="match status" value="1"/>
</dbReference>
<organism evidence="2">
    <name type="scientific">Deinococcus sp. VB142</name>
    <dbReference type="NCBI Taxonomy" id="3112952"/>
    <lineage>
        <taxon>Bacteria</taxon>
        <taxon>Thermotogati</taxon>
        <taxon>Deinococcota</taxon>
        <taxon>Deinococci</taxon>
        <taxon>Deinococcales</taxon>
        <taxon>Deinococcaceae</taxon>
        <taxon>Deinococcus</taxon>
    </lineage>
</organism>
<feature type="compositionally biased region" description="Gly residues" evidence="1">
    <location>
        <begin position="235"/>
        <end position="250"/>
    </location>
</feature>
<evidence type="ECO:0000256" key="1">
    <source>
        <dbReference type="SAM" id="MobiDB-lite"/>
    </source>
</evidence>
<protein>
    <submittedName>
        <fullName evidence="2">VWA domain-containing protein</fullName>
    </submittedName>
</protein>
<gene>
    <name evidence="2" type="ORF">WDJ50_15895</name>
</gene>
<feature type="compositionally biased region" description="Basic and acidic residues" evidence="1">
    <location>
        <begin position="214"/>
        <end position="225"/>
    </location>
</feature>
<evidence type="ECO:0000313" key="2">
    <source>
        <dbReference type="EMBL" id="WYF46531.1"/>
    </source>
</evidence>
<feature type="region of interest" description="Disordered" evidence="1">
    <location>
        <begin position="321"/>
        <end position="340"/>
    </location>
</feature>
<accession>A0AAU6Q7B9</accession>
<feature type="region of interest" description="Disordered" evidence="1">
    <location>
        <begin position="213"/>
        <end position="314"/>
    </location>
</feature>